<dbReference type="EMBL" id="LFJV01000018">
    <property type="protein sequence ID" value="KMM34394.1"/>
    <property type="molecule type" value="Genomic_DNA"/>
</dbReference>
<comment type="similarity">
    <text evidence="2">Belongs to the SusD family.</text>
</comment>
<reference evidence="8 9" key="1">
    <citation type="submission" date="2015-06" db="EMBL/GenBank/DDBJ databases">
        <title>Draft Genome Sequence of Parabacteroides goldsteinii with Putative Novel Metallo-Beta-Lactamases Isolated from a Blood Culture from a Human Patient.</title>
        <authorList>
            <person name="Krogh T.J."/>
            <person name="Agergaard C.N."/>
            <person name="Moller-Jensen J."/>
            <person name="Justesen U.S."/>
        </authorList>
    </citation>
    <scope>NUCLEOTIDE SEQUENCE [LARGE SCALE GENOMIC DNA]</scope>
    <source>
        <strain evidence="8 9">910340</strain>
    </source>
</reference>
<organism evidence="8 9">
    <name type="scientific">Parabacteroides goldsteinii</name>
    <dbReference type="NCBI Taxonomy" id="328812"/>
    <lineage>
        <taxon>Bacteria</taxon>
        <taxon>Pseudomonadati</taxon>
        <taxon>Bacteroidota</taxon>
        <taxon>Bacteroidia</taxon>
        <taxon>Bacteroidales</taxon>
        <taxon>Tannerellaceae</taxon>
        <taxon>Parabacteroides</taxon>
    </lineage>
</organism>
<sequence>MMKNNIVYSICFLLAGILLCSCEKDLSLFPQDKYSEPTFFQSAGQFELFANQFYFSLPSSGAGLDVRSDILVDWSENTISNGSYSPEPNSDQWKSPYINIRNTTYLLEKAILVPDLAEQISEYVGEAHFFRAFAYFELLRYYGGVPIIDKVLDLDDTELLYGPRNSREEVVDHILKDLDKAISLLPKEKDIAEGKKGRVSREAALSFKGRIALFEGTWRKFRGQNGDELLDLAIAATGEVINGNQYVIFDRRDVLGEESYRYFFLLDKGKSNVAGLTKADQQEYILTNRFDADIRPAGTSSAHKYPSVTRKFADLFLCTDGLPIDKSPLFAGRETVESEYENRDLRMTNVLQKPFTRFWANNPPEYNRNWNDPFAGGNIYDINFGNTTRTGYYAVKFRVEVASPFGVDWPVIRLAEVLLIHAEALFEKNGSITDQQLDLTINKLRERAGLPALTNTFVSANGLDMRTEIRRERTIELFLEGFRFDDLRRWKNAETEMPMALKGVLWRDTQYATDSRWSNIDFPQDETGSIIIEPTNKRKFEEKHYLLPLPTRQILLNPNLEQNPGWS</sequence>
<feature type="domain" description="SusD-like N-terminal" evidence="7">
    <location>
        <begin position="69"/>
        <end position="213"/>
    </location>
</feature>
<dbReference type="Pfam" id="PF14322">
    <property type="entry name" value="SusD-like_3"/>
    <property type="match status" value="1"/>
</dbReference>
<evidence type="ECO:0000256" key="1">
    <source>
        <dbReference type="ARBA" id="ARBA00004442"/>
    </source>
</evidence>
<gene>
    <name evidence="8" type="ORF">ACM15_07115</name>
</gene>
<evidence type="ECO:0000259" key="6">
    <source>
        <dbReference type="Pfam" id="PF07980"/>
    </source>
</evidence>
<dbReference type="Pfam" id="PF07980">
    <property type="entry name" value="SusD_RagB"/>
    <property type="match status" value="1"/>
</dbReference>
<dbReference type="PROSITE" id="PS51257">
    <property type="entry name" value="PROKAR_LIPOPROTEIN"/>
    <property type="match status" value="1"/>
</dbReference>
<dbReference type="SUPFAM" id="SSF48452">
    <property type="entry name" value="TPR-like"/>
    <property type="match status" value="1"/>
</dbReference>
<protein>
    <recommendedName>
        <fullName evidence="10">RagB/SusD family nutrient uptake outer membrane protein</fullName>
    </recommendedName>
</protein>
<evidence type="ECO:0000256" key="2">
    <source>
        <dbReference type="ARBA" id="ARBA00006275"/>
    </source>
</evidence>
<dbReference type="InterPro" id="IPR033985">
    <property type="entry name" value="SusD-like_N"/>
</dbReference>
<dbReference type="CDD" id="cd08977">
    <property type="entry name" value="SusD"/>
    <property type="match status" value="1"/>
</dbReference>
<evidence type="ECO:0008006" key="10">
    <source>
        <dbReference type="Google" id="ProtNLM"/>
    </source>
</evidence>
<evidence type="ECO:0000313" key="9">
    <source>
        <dbReference type="Proteomes" id="UP000036166"/>
    </source>
</evidence>
<comment type="subcellular location">
    <subcellularLocation>
        <location evidence="1">Cell outer membrane</location>
    </subcellularLocation>
</comment>
<keyword evidence="4" id="KW-0472">Membrane</keyword>
<evidence type="ECO:0000259" key="7">
    <source>
        <dbReference type="Pfam" id="PF14322"/>
    </source>
</evidence>
<evidence type="ECO:0000256" key="5">
    <source>
        <dbReference type="ARBA" id="ARBA00023237"/>
    </source>
</evidence>
<dbReference type="Proteomes" id="UP000036166">
    <property type="component" value="Unassembled WGS sequence"/>
</dbReference>
<dbReference type="AlphaFoldDB" id="A0A0J6CQE6"/>
<keyword evidence="3" id="KW-0732">Signal</keyword>
<keyword evidence="5" id="KW-0998">Cell outer membrane</keyword>
<evidence type="ECO:0000256" key="3">
    <source>
        <dbReference type="ARBA" id="ARBA00022729"/>
    </source>
</evidence>
<evidence type="ECO:0000313" key="8">
    <source>
        <dbReference type="EMBL" id="KMM34394.1"/>
    </source>
</evidence>
<name>A0A0J6CQE6_9BACT</name>
<dbReference type="GO" id="GO:0009279">
    <property type="term" value="C:cell outer membrane"/>
    <property type="evidence" value="ECO:0007669"/>
    <property type="project" value="UniProtKB-SubCell"/>
</dbReference>
<dbReference type="Gene3D" id="1.25.40.390">
    <property type="match status" value="1"/>
</dbReference>
<dbReference type="InterPro" id="IPR012944">
    <property type="entry name" value="SusD_RagB_dom"/>
</dbReference>
<dbReference type="PATRIC" id="fig|328812.4.peg.1698"/>
<dbReference type="InterPro" id="IPR011990">
    <property type="entry name" value="TPR-like_helical_dom_sf"/>
</dbReference>
<accession>A0A0J6CQE6</accession>
<feature type="domain" description="RagB/SusD" evidence="6">
    <location>
        <begin position="300"/>
        <end position="566"/>
    </location>
</feature>
<proteinExistence type="inferred from homology"/>
<comment type="caution">
    <text evidence="8">The sequence shown here is derived from an EMBL/GenBank/DDBJ whole genome shotgun (WGS) entry which is preliminary data.</text>
</comment>
<evidence type="ECO:0000256" key="4">
    <source>
        <dbReference type="ARBA" id="ARBA00023136"/>
    </source>
</evidence>